<accession>A0A0Q3LLZ4</accession>
<dbReference type="OrthoDB" id="9811959at2"/>
<keyword evidence="2" id="KW-1185">Reference proteome</keyword>
<name>A0A0Q3LLZ4_9FLAO</name>
<dbReference type="EMBL" id="LLYZ01000021">
    <property type="protein sequence ID" value="KQK24321.1"/>
    <property type="molecule type" value="Genomic_DNA"/>
</dbReference>
<organism evidence="1 2">
    <name type="scientific">Chryseobacterium aquaticum</name>
    <dbReference type="NCBI Taxonomy" id="452084"/>
    <lineage>
        <taxon>Bacteria</taxon>
        <taxon>Pseudomonadati</taxon>
        <taxon>Bacteroidota</taxon>
        <taxon>Flavobacteriia</taxon>
        <taxon>Flavobacteriales</taxon>
        <taxon>Weeksellaceae</taxon>
        <taxon>Chryseobacterium group</taxon>
        <taxon>Chryseobacterium</taxon>
    </lineage>
</organism>
<dbReference type="PANTHER" id="PTHR38471:SF2">
    <property type="entry name" value="FOUR HELIX BUNDLE PROTEIN"/>
    <property type="match status" value="1"/>
</dbReference>
<dbReference type="NCBIfam" id="TIGR02436">
    <property type="entry name" value="four helix bundle protein"/>
    <property type="match status" value="1"/>
</dbReference>
<dbReference type="Proteomes" id="UP000051682">
    <property type="component" value="Unassembled WGS sequence"/>
</dbReference>
<dbReference type="InterPro" id="IPR036583">
    <property type="entry name" value="23S_rRNA_IVS_sf"/>
</dbReference>
<reference evidence="1 2" key="1">
    <citation type="submission" date="2015-10" db="EMBL/GenBank/DDBJ databases">
        <title>Chryseobacterium aquaticum genome.</title>
        <authorList>
            <person name="Newman J.D."/>
            <person name="Ferguson M.B."/>
            <person name="Miller J.R."/>
        </authorList>
    </citation>
    <scope>NUCLEOTIDE SEQUENCE [LARGE SCALE GENOMIC DNA]</scope>
    <source>
        <strain evidence="1 2">KCTC 12483</strain>
    </source>
</reference>
<dbReference type="RefSeq" id="WP_056017758.1">
    <property type="nucleotide sequence ID" value="NZ_LLYZ01000021.1"/>
</dbReference>
<evidence type="ECO:0000313" key="1">
    <source>
        <dbReference type="EMBL" id="KQK24321.1"/>
    </source>
</evidence>
<evidence type="ECO:0000313" key="2">
    <source>
        <dbReference type="Proteomes" id="UP000051682"/>
    </source>
</evidence>
<dbReference type="STRING" id="452084.AR438_16970"/>
<gene>
    <name evidence="1" type="ORF">AR438_16970</name>
</gene>
<dbReference type="Pfam" id="PF05635">
    <property type="entry name" value="23S_rRNA_IVP"/>
    <property type="match status" value="1"/>
</dbReference>
<dbReference type="SUPFAM" id="SSF158446">
    <property type="entry name" value="IVS-encoded protein-like"/>
    <property type="match status" value="1"/>
</dbReference>
<sequence length="125" mass="14490">MGTITAFRDLIVWQKSHQLVLNIYRITSIFPKEETYSLTSQIRRASVSVPANIAKGFIKKTLPNKLNFISHSEGSLEEVRYYLILAKDLEYIDLDEYLKIETICEEVSKLINGYSKSIKIYHKSE</sequence>
<dbReference type="CDD" id="cd16377">
    <property type="entry name" value="23S_rRNA_IVP_like"/>
    <property type="match status" value="1"/>
</dbReference>
<dbReference type="PANTHER" id="PTHR38471">
    <property type="entry name" value="FOUR HELIX BUNDLE PROTEIN"/>
    <property type="match status" value="1"/>
</dbReference>
<proteinExistence type="predicted"/>
<dbReference type="AlphaFoldDB" id="A0A0Q3LLZ4"/>
<dbReference type="InterPro" id="IPR012657">
    <property type="entry name" value="23S_rRNA-intervening_sequence"/>
</dbReference>
<protein>
    <submittedName>
        <fullName evidence="1">Four helix bundle protein</fullName>
    </submittedName>
</protein>
<comment type="caution">
    <text evidence="1">The sequence shown here is derived from an EMBL/GenBank/DDBJ whole genome shotgun (WGS) entry which is preliminary data.</text>
</comment>
<dbReference type="Gene3D" id="1.20.1440.60">
    <property type="entry name" value="23S rRNA-intervening sequence"/>
    <property type="match status" value="1"/>
</dbReference>